<organism evidence="3 4">
    <name type="scientific">Profundibacterium mesophilum KAUST100406-0324</name>
    <dbReference type="NCBI Taxonomy" id="1037889"/>
    <lineage>
        <taxon>Bacteria</taxon>
        <taxon>Pseudomonadati</taxon>
        <taxon>Pseudomonadota</taxon>
        <taxon>Alphaproteobacteria</taxon>
        <taxon>Rhodobacterales</taxon>
        <taxon>Roseobacteraceae</taxon>
        <taxon>Profundibacterium</taxon>
    </lineage>
</organism>
<feature type="region of interest" description="Disordered" evidence="1">
    <location>
        <begin position="1"/>
        <end position="20"/>
    </location>
</feature>
<evidence type="ECO:0000313" key="3">
    <source>
        <dbReference type="EMBL" id="KAF0677318.1"/>
    </source>
</evidence>
<name>A0A921P180_9RHOB</name>
<proteinExistence type="predicted"/>
<dbReference type="CDD" id="cd04301">
    <property type="entry name" value="NAT_SF"/>
    <property type="match status" value="1"/>
</dbReference>
<keyword evidence="3" id="KW-0808">Transferase</keyword>
<evidence type="ECO:0000256" key="1">
    <source>
        <dbReference type="SAM" id="MobiDB-lite"/>
    </source>
</evidence>
<dbReference type="Pfam" id="PF00583">
    <property type="entry name" value="Acetyltransf_1"/>
    <property type="match status" value="1"/>
</dbReference>
<dbReference type="GO" id="GO:0102971">
    <property type="term" value="F:phosphinothricin N-acetyltransferase activity"/>
    <property type="evidence" value="ECO:0007669"/>
    <property type="project" value="UniProtKB-EC"/>
</dbReference>
<evidence type="ECO:0000313" key="4">
    <source>
        <dbReference type="Proteomes" id="UP000698242"/>
    </source>
</evidence>
<dbReference type="Proteomes" id="UP000698242">
    <property type="component" value="Unassembled WGS sequence"/>
</dbReference>
<comment type="caution">
    <text evidence="3">The sequence shown here is derived from an EMBL/GenBank/DDBJ whole genome shotgun (WGS) entry which is preliminary data.</text>
</comment>
<keyword evidence="3" id="KW-0012">Acyltransferase</keyword>
<sequence length="260" mass="27910">MSTGQAVPGPDQAAPGMSQTAPTRLEHALAQTWPPAATMRAGPWRICAGRGGGKRVSAARALEAGAAGQIALAEREMQALRQPCLFQLGTADEALDAALAALGYQVMDPTVFYHAPIAHLAEMPPEPVSGFWVWEPLQIMRDIWQAGGIGPERIAVMQRVKGPKIGLLGRAADKPAGAAFVALDGDVAMLHAVEILPELRRHGAGRNLLRHAVQWARREGARTLALVVREENAAACALYEGLGMELAGRYHYRIQPQEDR</sequence>
<dbReference type="PANTHER" id="PTHR43072">
    <property type="entry name" value="N-ACETYLTRANSFERASE"/>
    <property type="match status" value="1"/>
</dbReference>
<dbReference type="EMBL" id="APKE01000005">
    <property type="protein sequence ID" value="KAF0677318.1"/>
    <property type="molecule type" value="Genomic_DNA"/>
</dbReference>
<dbReference type="PANTHER" id="PTHR43072:SF60">
    <property type="entry name" value="L-2,4-DIAMINOBUTYRIC ACID ACETYLTRANSFERASE"/>
    <property type="match status" value="1"/>
</dbReference>
<evidence type="ECO:0000259" key="2">
    <source>
        <dbReference type="PROSITE" id="PS51186"/>
    </source>
</evidence>
<gene>
    <name evidence="3" type="primary">yobR</name>
    <name evidence="3" type="ORF">PMES_00365</name>
</gene>
<dbReference type="PROSITE" id="PS51186">
    <property type="entry name" value="GNAT"/>
    <property type="match status" value="1"/>
</dbReference>
<dbReference type="InterPro" id="IPR000182">
    <property type="entry name" value="GNAT_dom"/>
</dbReference>
<accession>A0A921P180</accession>
<dbReference type="Gene3D" id="3.40.630.30">
    <property type="match status" value="1"/>
</dbReference>
<feature type="domain" description="N-acetyltransferase" evidence="2">
    <location>
        <begin position="118"/>
        <end position="260"/>
    </location>
</feature>
<dbReference type="AlphaFoldDB" id="A0A921P180"/>
<dbReference type="SUPFAM" id="SSF55729">
    <property type="entry name" value="Acyl-CoA N-acyltransferases (Nat)"/>
    <property type="match status" value="1"/>
</dbReference>
<dbReference type="InterPro" id="IPR016181">
    <property type="entry name" value="Acyl_CoA_acyltransferase"/>
</dbReference>
<keyword evidence="4" id="KW-1185">Reference proteome</keyword>
<dbReference type="EC" id="2.3.1.183" evidence="3"/>
<protein>
    <submittedName>
        <fullName evidence="3">Acetyl transferase</fullName>
        <ecNumber evidence="3">2.3.1.183</ecNumber>
    </submittedName>
</protein>
<reference evidence="3" key="1">
    <citation type="submission" date="2013-03" db="EMBL/GenBank/DDBJ databases">
        <title>Genome Sequence of the Profundibacterium mesophilum strain KAUST100406-0324T from Red Sea, a novel genus in the family Rhodobacteraceae.</title>
        <authorList>
            <person name="Essack M."/>
            <person name="Alam I."/>
            <person name="Lafi F."/>
            <person name="Alawi W."/>
            <person name="Kamanu F."/>
            <person name="Al-Suwailem A."/>
            <person name="Lee O.O."/>
            <person name="Xu Y."/>
            <person name="Bajic V."/>
            <person name="Qian P.-Y."/>
            <person name="Archer J."/>
        </authorList>
    </citation>
    <scope>NUCLEOTIDE SEQUENCE</scope>
    <source>
        <strain evidence="3">KAUST100406-0324</strain>
    </source>
</reference>